<dbReference type="InterPro" id="IPR043917">
    <property type="entry name" value="DUF5753"/>
</dbReference>
<gene>
    <name evidence="2" type="ORF">QRX50_06510</name>
</gene>
<dbReference type="AlphaFoldDB" id="A0A9Y2MYZ9"/>
<accession>A0A9Y2MYZ9</accession>
<dbReference type="EMBL" id="CP127294">
    <property type="protein sequence ID" value="WIX80427.1"/>
    <property type="molecule type" value="Genomic_DNA"/>
</dbReference>
<dbReference type="Pfam" id="PF19054">
    <property type="entry name" value="DUF5753"/>
    <property type="match status" value="1"/>
</dbReference>
<dbReference type="Pfam" id="PF13560">
    <property type="entry name" value="HTH_31"/>
    <property type="match status" value="1"/>
</dbReference>
<dbReference type="CDD" id="cd00093">
    <property type="entry name" value="HTH_XRE"/>
    <property type="match status" value="1"/>
</dbReference>
<proteinExistence type="predicted"/>
<keyword evidence="3" id="KW-1185">Reference proteome</keyword>
<protein>
    <submittedName>
        <fullName evidence="2">Helix-turn-helix transcriptional regulator</fullName>
    </submittedName>
</protein>
<evidence type="ECO:0000259" key="1">
    <source>
        <dbReference type="Pfam" id="PF19054"/>
    </source>
</evidence>
<name>A0A9Y2MYZ9_9PSEU</name>
<reference evidence="2 3" key="1">
    <citation type="submission" date="2023-06" db="EMBL/GenBank/DDBJ databases">
        <authorList>
            <person name="Oyuntsetseg B."/>
            <person name="Kim S.B."/>
        </authorList>
    </citation>
    <scope>NUCLEOTIDE SEQUENCE [LARGE SCALE GENOMIC DNA]</scope>
    <source>
        <strain evidence="2 3">2-15</strain>
    </source>
</reference>
<dbReference type="InterPro" id="IPR001387">
    <property type="entry name" value="Cro/C1-type_HTH"/>
</dbReference>
<dbReference type="Proteomes" id="UP001236014">
    <property type="component" value="Chromosome"/>
</dbReference>
<evidence type="ECO:0000313" key="3">
    <source>
        <dbReference type="Proteomes" id="UP001236014"/>
    </source>
</evidence>
<dbReference type="RefSeq" id="WP_285971057.1">
    <property type="nucleotide sequence ID" value="NZ_CP127294.1"/>
</dbReference>
<feature type="domain" description="DUF5753" evidence="1">
    <location>
        <begin position="79"/>
        <end position="253"/>
    </location>
</feature>
<organism evidence="2 3">
    <name type="scientific">Amycolatopsis carbonis</name>
    <dbReference type="NCBI Taxonomy" id="715471"/>
    <lineage>
        <taxon>Bacteria</taxon>
        <taxon>Bacillati</taxon>
        <taxon>Actinomycetota</taxon>
        <taxon>Actinomycetes</taxon>
        <taxon>Pseudonocardiales</taxon>
        <taxon>Pseudonocardiaceae</taxon>
        <taxon>Amycolatopsis</taxon>
    </lineage>
</organism>
<dbReference type="KEGG" id="acab:QRX50_06510"/>
<sequence>MRADLTAADLSKRVGFSASKISRMESGARGVTEIDATLFAANCGASRKEVLNLVGLVREADDGYRLRPHEERLSDELPSLIVAETGSSEIIQFEPLVIPGILQTEEYIRALFRWGGYYDEEGVNLRVQTRLARQTLLRRKDSPFFTFYIHEQVLRAPVADRAIMHEQILHLLLTSSMERCAVRIVLDKTCQNGVMGTGFRVMRYNGQRPIIYTENQTSSLFFEKPEDIEEYRRVLAQVANFALDGAQSREWLAALASEYDQVKDGPDELP</sequence>
<evidence type="ECO:0000313" key="2">
    <source>
        <dbReference type="EMBL" id="WIX80427.1"/>
    </source>
</evidence>